<organism evidence="4">
    <name type="scientific">bioreactor metagenome</name>
    <dbReference type="NCBI Taxonomy" id="1076179"/>
    <lineage>
        <taxon>unclassified sequences</taxon>
        <taxon>metagenomes</taxon>
        <taxon>ecological metagenomes</taxon>
    </lineage>
</organism>
<dbReference type="GO" id="GO:0047061">
    <property type="term" value="F:glucose-fructose oxidoreductase activity"/>
    <property type="evidence" value="ECO:0007669"/>
    <property type="project" value="UniProtKB-EC"/>
</dbReference>
<dbReference type="InterPro" id="IPR036291">
    <property type="entry name" value="NAD(P)-bd_dom_sf"/>
</dbReference>
<feature type="domain" description="Gfo/Idh/MocA-like oxidoreductase N-terminal" evidence="2">
    <location>
        <begin position="4"/>
        <end position="123"/>
    </location>
</feature>
<dbReference type="PROSITE" id="PS51257">
    <property type="entry name" value="PROKAR_LIPOPROTEIN"/>
    <property type="match status" value="1"/>
</dbReference>
<dbReference type="PANTHER" id="PTHR43818:SF11">
    <property type="entry name" value="BCDNA.GH03377"/>
    <property type="match status" value="1"/>
</dbReference>
<evidence type="ECO:0000259" key="3">
    <source>
        <dbReference type="Pfam" id="PF02894"/>
    </source>
</evidence>
<evidence type="ECO:0000259" key="2">
    <source>
        <dbReference type="Pfam" id="PF01408"/>
    </source>
</evidence>
<dbReference type="SUPFAM" id="SSF51735">
    <property type="entry name" value="NAD(P)-binding Rossmann-fold domains"/>
    <property type="match status" value="1"/>
</dbReference>
<protein>
    <submittedName>
        <fullName evidence="4">Glucose--fructose oxidoreductase</fullName>
        <ecNumber evidence="4">1.1.99.28</ecNumber>
    </submittedName>
</protein>
<feature type="domain" description="Gfo/Idh/MocA-like oxidoreductase C-terminal" evidence="3">
    <location>
        <begin position="140"/>
        <end position="353"/>
    </location>
</feature>
<name>A0A645B0V1_9ZZZZ</name>
<dbReference type="Gene3D" id="3.40.50.720">
    <property type="entry name" value="NAD(P)-binding Rossmann-like Domain"/>
    <property type="match status" value="1"/>
</dbReference>
<evidence type="ECO:0000313" key="4">
    <source>
        <dbReference type="EMBL" id="MPM59057.1"/>
    </source>
</evidence>
<dbReference type="Pfam" id="PF01408">
    <property type="entry name" value="GFO_IDH_MocA"/>
    <property type="match status" value="1"/>
</dbReference>
<sequence>MGKLRIGIIGSGGISACHTHGYSLLPNCQVVACCDINEAKAAAYAQNYNIPAYYTDYNEMLAKEKLDAVSVTTWNAAHMPASVAALNAGVNVLCEKPMAMNSAEAQLMADTAKKNNKLLQIGFVMRYNNTTEVMENLKRDGALGDIYYAKATYLRRNGCPGGWFGDKSYAGGGPLIDLGVHVMDIVRYLGGLPKPVSAYGATFNNLGRNRACNSIPTFGYERDNNAPSDCKYSVEDFATAMIRFDNGLVLSVEASFNLNIKEDVAYYELFGTKAGLKVGDTLEMYTQMNDYFVDVKPYALPKNDFTGAFNAEIAHFIDCVANGTKCKAPAEDGVILMKMIDAIYESAKTGHEVIIK</sequence>
<gene>
    <name evidence="4" type="primary">gfo_9</name>
    <name evidence="4" type="ORF">SDC9_105895</name>
</gene>
<comment type="caution">
    <text evidence="4">The sequence shown here is derived from an EMBL/GenBank/DDBJ whole genome shotgun (WGS) entry which is preliminary data.</text>
</comment>
<evidence type="ECO:0000256" key="1">
    <source>
        <dbReference type="ARBA" id="ARBA00023002"/>
    </source>
</evidence>
<dbReference type="SUPFAM" id="SSF55347">
    <property type="entry name" value="Glyceraldehyde-3-phosphate dehydrogenase-like, C-terminal domain"/>
    <property type="match status" value="1"/>
</dbReference>
<dbReference type="InterPro" id="IPR000683">
    <property type="entry name" value="Gfo/Idh/MocA-like_OxRdtase_N"/>
</dbReference>
<dbReference type="AlphaFoldDB" id="A0A645B0V1"/>
<dbReference type="InterPro" id="IPR004104">
    <property type="entry name" value="Gfo/Idh/MocA-like_OxRdtase_C"/>
</dbReference>
<proteinExistence type="predicted"/>
<keyword evidence="1 4" id="KW-0560">Oxidoreductase</keyword>
<dbReference type="EC" id="1.1.99.28" evidence="4"/>
<accession>A0A645B0V1</accession>
<dbReference type="EMBL" id="VSSQ01017101">
    <property type="protein sequence ID" value="MPM59057.1"/>
    <property type="molecule type" value="Genomic_DNA"/>
</dbReference>
<dbReference type="PANTHER" id="PTHR43818">
    <property type="entry name" value="BCDNA.GH03377"/>
    <property type="match status" value="1"/>
</dbReference>
<dbReference type="GO" id="GO:0000166">
    <property type="term" value="F:nucleotide binding"/>
    <property type="evidence" value="ECO:0007669"/>
    <property type="project" value="InterPro"/>
</dbReference>
<dbReference type="Gene3D" id="3.30.360.10">
    <property type="entry name" value="Dihydrodipicolinate Reductase, domain 2"/>
    <property type="match status" value="1"/>
</dbReference>
<dbReference type="InterPro" id="IPR050463">
    <property type="entry name" value="Gfo/Idh/MocA_oxidrdct_glycsds"/>
</dbReference>
<dbReference type="Pfam" id="PF02894">
    <property type="entry name" value="GFO_IDH_MocA_C"/>
    <property type="match status" value="1"/>
</dbReference>
<reference evidence="4" key="1">
    <citation type="submission" date="2019-08" db="EMBL/GenBank/DDBJ databases">
        <authorList>
            <person name="Kucharzyk K."/>
            <person name="Murdoch R.W."/>
            <person name="Higgins S."/>
            <person name="Loffler F."/>
        </authorList>
    </citation>
    <scope>NUCLEOTIDE SEQUENCE</scope>
</reference>